<dbReference type="GO" id="GO:0005834">
    <property type="term" value="C:heterotrimeric G-protein complex"/>
    <property type="evidence" value="ECO:0007669"/>
    <property type="project" value="TreeGrafter"/>
</dbReference>
<dbReference type="AlphaFoldDB" id="F4PH92"/>
<proteinExistence type="predicted"/>
<dbReference type="OMA" id="KAFIWCC"/>
<evidence type="ECO:0000256" key="4">
    <source>
        <dbReference type="SAM" id="MobiDB-lite"/>
    </source>
</evidence>
<feature type="region of interest" description="Disordered" evidence="4">
    <location>
        <begin position="427"/>
        <end position="448"/>
    </location>
</feature>
<dbReference type="Pfam" id="PF00503">
    <property type="entry name" value="G-alpha"/>
    <property type="match status" value="1"/>
</dbReference>
<dbReference type="GO" id="GO:0005525">
    <property type="term" value="F:GTP binding"/>
    <property type="evidence" value="ECO:0007669"/>
    <property type="project" value="UniProtKB-KW"/>
</dbReference>
<feature type="compositionally biased region" description="Low complexity" evidence="4">
    <location>
        <begin position="8"/>
        <end position="28"/>
    </location>
</feature>
<dbReference type="GO" id="GO:0005737">
    <property type="term" value="C:cytoplasm"/>
    <property type="evidence" value="ECO:0007669"/>
    <property type="project" value="TreeGrafter"/>
</dbReference>
<feature type="region of interest" description="Disordered" evidence="4">
    <location>
        <begin position="1"/>
        <end position="30"/>
    </location>
</feature>
<dbReference type="PANTHER" id="PTHR10218">
    <property type="entry name" value="GTP-BINDING PROTEIN ALPHA SUBUNIT"/>
    <property type="match status" value="1"/>
</dbReference>
<dbReference type="GO" id="GO:0003924">
    <property type="term" value="F:GTPase activity"/>
    <property type="evidence" value="ECO:0007669"/>
    <property type="project" value="InterPro"/>
</dbReference>
<dbReference type="RefSeq" id="XP_004362927.1">
    <property type="nucleotide sequence ID" value="XM_004362870.1"/>
</dbReference>
<dbReference type="GO" id="GO:0007188">
    <property type="term" value="P:adenylate cyclase-modulating G protein-coupled receptor signaling pathway"/>
    <property type="evidence" value="ECO:0007669"/>
    <property type="project" value="TreeGrafter"/>
</dbReference>
<dbReference type="InterPro" id="IPR027417">
    <property type="entry name" value="P-loop_NTPase"/>
</dbReference>
<dbReference type="InterPro" id="IPR001019">
    <property type="entry name" value="Gprotein_alpha_su"/>
</dbReference>
<dbReference type="Gene3D" id="3.40.50.300">
    <property type="entry name" value="P-loop containing nucleotide triphosphate hydrolases"/>
    <property type="match status" value="1"/>
</dbReference>
<dbReference type="KEGG" id="dfa:DFA_03322"/>
<evidence type="ECO:0000313" key="5">
    <source>
        <dbReference type="EMBL" id="EGG25076.1"/>
    </source>
</evidence>
<reference evidence="6" key="1">
    <citation type="journal article" date="2011" name="Genome Res.">
        <title>Phylogeny-wide analysis of social amoeba genomes highlights ancient origins for complex intercellular communication.</title>
        <authorList>
            <person name="Heidel A.J."/>
            <person name="Lawal H.M."/>
            <person name="Felder M."/>
            <person name="Schilde C."/>
            <person name="Helps N.R."/>
            <person name="Tunggal B."/>
            <person name="Rivero F."/>
            <person name="John U."/>
            <person name="Schleicher M."/>
            <person name="Eichinger L."/>
            <person name="Platzer M."/>
            <person name="Noegel A.A."/>
            <person name="Schaap P."/>
            <person name="Gloeckner G."/>
        </authorList>
    </citation>
    <scope>NUCLEOTIDE SEQUENCE [LARGE SCALE GENOMIC DNA]</scope>
    <source>
        <strain evidence="6">SH3</strain>
    </source>
</reference>
<name>F4PH92_CACFS</name>
<feature type="compositionally biased region" description="Low complexity" evidence="4">
    <location>
        <begin position="71"/>
        <end position="97"/>
    </location>
</feature>
<feature type="region of interest" description="Disordered" evidence="4">
    <location>
        <begin position="118"/>
        <end position="147"/>
    </location>
</feature>
<dbReference type="GO" id="GO:0031683">
    <property type="term" value="F:G-protein beta/gamma-subunit complex binding"/>
    <property type="evidence" value="ECO:0007669"/>
    <property type="project" value="InterPro"/>
</dbReference>
<dbReference type="Proteomes" id="UP000007797">
    <property type="component" value="Unassembled WGS sequence"/>
</dbReference>
<evidence type="ECO:0000256" key="3">
    <source>
        <dbReference type="ARBA" id="ARBA00023224"/>
    </source>
</evidence>
<dbReference type="GO" id="GO:0001664">
    <property type="term" value="F:G protein-coupled receptor binding"/>
    <property type="evidence" value="ECO:0007669"/>
    <property type="project" value="TreeGrafter"/>
</dbReference>
<feature type="region of interest" description="Disordered" evidence="4">
    <location>
        <begin position="44"/>
        <end position="97"/>
    </location>
</feature>
<gene>
    <name evidence="5" type="primary">gbqA</name>
    <name evidence="5" type="ORF">DFA_03322</name>
</gene>
<dbReference type="EMBL" id="GL883006">
    <property type="protein sequence ID" value="EGG25076.1"/>
    <property type="molecule type" value="Genomic_DNA"/>
</dbReference>
<dbReference type="OrthoDB" id="17775at2759"/>
<keyword evidence="6" id="KW-1185">Reference proteome</keyword>
<accession>F4PH92</accession>
<sequence length="696" mass="77758">MIKSIPTNSSSNSSNSSNSSSSSSISNIDKCNIDNDMQTFLNKQEQEDGDGNGNGNGDGMTVSPTKLEYDQQQQQQQQQQGSTGCQTSTPPTTTTINIGTTTADEMAQVELLISHHHHVRSHSNGNSNNSNNNHGGSTSSSSSSVQNIKLSQTPVLSSASTLSPQHSSLLSVMDGAVDQTETLKEELKKRSIIANQLRKERMRVSISTACREIIEYMEIIDDPFVNDYHNNPFKKASKVTVDKHAKHNVDGVLALRNYNEMIALGMSNCKLDLVLRGIKTHSGVNDIDRHWYNNYMVDCAVSVLRLLAKQVVDQMIIKQNQQHVPPHLQSQQLPHPTPPLQLQSGVLSESRRNEIIAKLSKIKDDAYTVRPLPQQSLLDLRLFWNDPSVQSIYSNPSFKHSLPIYLQHAIENYSILERVFIGNLQNNNNNHNSNNNNSSNNLNNSNNNMEIKRFEDSDILDQIIYSRNTIPEYYVMNEIRITDISSMLTSHPSSLTEKWIKDFSDAKAFIWCCSLASFNTTSSDFPPFLNPVEITNPSSVLNRKKLLTLKPALSNISLNSDVTSPILSPIISPRKELMSSPSLNSPPVNSLIKSIQLFKLLSSQSNVPAIIVLTEREGFNEKIKNAIDFKTLFPDYKGTNKDNHAMIEFIKQQFNPPNAAKSVTFHISNFDGKEDIKIISNVLFTIQTQDVVDVFI</sequence>
<protein>
    <submittedName>
        <fullName evidence="5">G-protein alpha subunit family protein</fullName>
    </submittedName>
</protein>
<keyword evidence="1" id="KW-0547">Nucleotide-binding</keyword>
<evidence type="ECO:0000313" key="6">
    <source>
        <dbReference type="Proteomes" id="UP000007797"/>
    </source>
</evidence>
<dbReference type="PANTHER" id="PTHR10218:SF199">
    <property type="entry name" value="G-PROTEIN ALPHA SUBUNIT FAMILY PROTEIN"/>
    <property type="match status" value="1"/>
</dbReference>
<feature type="compositionally biased region" description="Low complexity" evidence="4">
    <location>
        <begin position="122"/>
        <end position="144"/>
    </location>
</feature>
<keyword evidence="3" id="KW-0807">Transducer</keyword>
<keyword evidence="2" id="KW-0342">GTP-binding</keyword>
<evidence type="ECO:0000256" key="1">
    <source>
        <dbReference type="ARBA" id="ARBA00022741"/>
    </source>
</evidence>
<organism evidence="5 6">
    <name type="scientific">Cavenderia fasciculata</name>
    <name type="common">Slime mold</name>
    <name type="synonym">Dictyostelium fasciculatum</name>
    <dbReference type="NCBI Taxonomy" id="261658"/>
    <lineage>
        <taxon>Eukaryota</taxon>
        <taxon>Amoebozoa</taxon>
        <taxon>Evosea</taxon>
        <taxon>Eumycetozoa</taxon>
        <taxon>Dictyostelia</taxon>
        <taxon>Acytosteliales</taxon>
        <taxon>Cavenderiaceae</taxon>
        <taxon>Cavenderia</taxon>
    </lineage>
</organism>
<dbReference type="GeneID" id="14876771"/>
<evidence type="ECO:0000256" key="2">
    <source>
        <dbReference type="ARBA" id="ARBA00023134"/>
    </source>
</evidence>